<dbReference type="RefSeq" id="WP_254292803.1">
    <property type="nucleotide sequence ID" value="NZ_JAMLDX010000006.1"/>
</dbReference>
<dbReference type="EMBL" id="JAMLDX010000006">
    <property type="protein sequence ID" value="MCP3730674.1"/>
    <property type="molecule type" value="Genomic_DNA"/>
</dbReference>
<comment type="caution">
    <text evidence="2">The sequence shown here is derived from an EMBL/GenBank/DDBJ whole genome shotgun (WGS) entry which is preliminary data.</text>
</comment>
<gene>
    <name evidence="2" type="ORF">M9978_09565</name>
</gene>
<dbReference type="InterPro" id="IPR054189">
    <property type="entry name" value="DUF6894"/>
</dbReference>
<dbReference type="AlphaFoldDB" id="A0A9X2KKM6"/>
<evidence type="ECO:0000313" key="2">
    <source>
        <dbReference type="EMBL" id="MCP3730674.1"/>
    </source>
</evidence>
<evidence type="ECO:0000313" key="3">
    <source>
        <dbReference type="Proteomes" id="UP001139451"/>
    </source>
</evidence>
<reference evidence="2" key="1">
    <citation type="submission" date="2022-05" db="EMBL/GenBank/DDBJ databases">
        <title>Sphingomonas sp. strain MG17 Genome sequencing and assembly.</title>
        <authorList>
            <person name="Kim I."/>
        </authorList>
    </citation>
    <scope>NUCLEOTIDE SEQUENCE</scope>
    <source>
        <strain evidence="2">MG17</strain>
    </source>
</reference>
<name>A0A9X2KKM6_9SPHN</name>
<keyword evidence="3" id="KW-1185">Reference proteome</keyword>
<proteinExistence type="predicted"/>
<feature type="domain" description="DUF6894" evidence="1">
    <location>
        <begin position="3"/>
        <end position="70"/>
    </location>
</feature>
<sequence>MPLYYFHARDAVPCPEDVKCELDSLDEALAEANRIARRMIARATDPAGLGREALDIENESRRIVARVMFADVLRSTALR</sequence>
<accession>A0A9X2KKM6</accession>
<evidence type="ECO:0000259" key="1">
    <source>
        <dbReference type="Pfam" id="PF21834"/>
    </source>
</evidence>
<organism evidence="2 3">
    <name type="scientific">Sphingomonas tagetis</name>
    <dbReference type="NCBI Taxonomy" id="2949092"/>
    <lineage>
        <taxon>Bacteria</taxon>
        <taxon>Pseudomonadati</taxon>
        <taxon>Pseudomonadota</taxon>
        <taxon>Alphaproteobacteria</taxon>
        <taxon>Sphingomonadales</taxon>
        <taxon>Sphingomonadaceae</taxon>
        <taxon>Sphingomonas</taxon>
    </lineage>
</organism>
<dbReference type="Proteomes" id="UP001139451">
    <property type="component" value="Unassembled WGS sequence"/>
</dbReference>
<protein>
    <recommendedName>
        <fullName evidence="1">DUF6894 domain-containing protein</fullName>
    </recommendedName>
</protein>
<dbReference type="Pfam" id="PF21834">
    <property type="entry name" value="DUF6894"/>
    <property type="match status" value="1"/>
</dbReference>